<accession>A0A1I7XAZ3</accession>
<organism evidence="1 2">
    <name type="scientific">Heterorhabditis bacteriophora</name>
    <name type="common">Entomopathogenic nematode worm</name>
    <dbReference type="NCBI Taxonomy" id="37862"/>
    <lineage>
        <taxon>Eukaryota</taxon>
        <taxon>Metazoa</taxon>
        <taxon>Ecdysozoa</taxon>
        <taxon>Nematoda</taxon>
        <taxon>Chromadorea</taxon>
        <taxon>Rhabditida</taxon>
        <taxon>Rhabditina</taxon>
        <taxon>Rhabditomorpha</taxon>
        <taxon>Strongyloidea</taxon>
        <taxon>Heterorhabditidae</taxon>
        <taxon>Heterorhabditis</taxon>
    </lineage>
</organism>
<dbReference type="AlphaFoldDB" id="A0A1I7XAZ3"/>
<protein>
    <submittedName>
        <fullName evidence="2">Uncharacterized protein</fullName>
    </submittedName>
</protein>
<name>A0A1I7XAZ3_HETBA</name>
<dbReference type="WBParaSite" id="Hba_14529">
    <property type="protein sequence ID" value="Hba_14529"/>
    <property type="gene ID" value="Hba_14529"/>
</dbReference>
<evidence type="ECO:0000313" key="2">
    <source>
        <dbReference type="WBParaSite" id="Hba_14529"/>
    </source>
</evidence>
<keyword evidence="1" id="KW-1185">Reference proteome</keyword>
<sequence>MIRQHKHRRDLSKQTKYVEVAVIGDYEFVSFIKGYFPIKYLKLI</sequence>
<evidence type="ECO:0000313" key="1">
    <source>
        <dbReference type="Proteomes" id="UP000095283"/>
    </source>
</evidence>
<proteinExistence type="predicted"/>
<reference evidence="2" key="1">
    <citation type="submission" date="2016-11" db="UniProtKB">
        <authorList>
            <consortium name="WormBaseParasite"/>
        </authorList>
    </citation>
    <scope>IDENTIFICATION</scope>
</reference>
<dbReference type="Proteomes" id="UP000095283">
    <property type="component" value="Unplaced"/>
</dbReference>